<proteinExistence type="predicted"/>
<evidence type="ECO:0000313" key="3">
    <source>
        <dbReference type="Proteomes" id="UP000239899"/>
    </source>
</evidence>
<dbReference type="Proteomes" id="UP000239899">
    <property type="component" value="Unassembled WGS sequence"/>
</dbReference>
<accession>A0A2P6U3B6</accession>
<organism evidence="2 3">
    <name type="scientific">Chlorella sorokiniana</name>
    <name type="common">Freshwater green alga</name>
    <dbReference type="NCBI Taxonomy" id="3076"/>
    <lineage>
        <taxon>Eukaryota</taxon>
        <taxon>Viridiplantae</taxon>
        <taxon>Chlorophyta</taxon>
        <taxon>core chlorophytes</taxon>
        <taxon>Trebouxiophyceae</taxon>
        <taxon>Chlorellales</taxon>
        <taxon>Chlorellaceae</taxon>
        <taxon>Chlorella clade</taxon>
        <taxon>Chlorella</taxon>
    </lineage>
</organism>
<keyword evidence="1" id="KW-0812">Transmembrane</keyword>
<keyword evidence="3" id="KW-1185">Reference proteome</keyword>
<reference evidence="2 3" key="1">
    <citation type="journal article" date="2018" name="Plant J.">
        <title>Genome sequences of Chlorella sorokiniana UTEX 1602 and Micractinium conductrix SAG 241.80: implications to maltose excretion by a green alga.</title>
        <authorList>
            <person name="Arriola M.B."/>
            <person name="Velmurugan N."/>
            <person name="Zhang Y."/>
            <person name="Plunkett M.H."/>
            <person name="Hondzo H."/>
            <person name="Barney B.M."/>
        </authorList>
    </citation>
    <scope>NUCLEOTIDE SEQUENCE [LARGE SCALE GENOMIC DNA]</scope>
    <source>
        <strain evidence="3">UTEX 1602</strain>
    </source>
</reference>
<feature type="transmembrane region" description="Helical" evidence="1">
    <location>
        <begin position="135"/>
        <end position="156"/>
    </location>
</feature>
<protein>
    <submittedName>
        <fullName evidence="2">Uncharacterized protein</fullName>
    </submittedName>
</protein>
<comment type="caution">
    <text evidence="2">The sequence shown here is derived from an EMBL/GenBank/DDBJ whole genome shotgun (WGS) entry which is preliminary data.</text>
</comment>
<feature type="transmembrane region" description="Helical" evidence="1">
    <location>
        <begin position="43"/>
        <end position="63"/>
    </location>
</feature>
<gene>
    <name evidence="2" type="ORF">C2E21_1001</name>
</gene>
<evidence type="ECO:0000313" key="2">
    <source>
        <dbReference type="EMBL" id="PRW60810.1"/>
    </source>
</evidence>
<sequence>MSEEAVSAAWPKLWPAQLGLAALAWLSWRRAAAAGWALPAVPWGGGTVALVVAAFGAVHHLVTGQVNNLACSMVLSGSKSLTEAPACASVAAMVPMTLAELVATGTILHTLVLRRHPQALSCGLFSASLWPLRSWVPAVATGCALHACFLSLRAYMNSVARKAMEMDGKPLPQSSMQTSIQFVRALDSKPKWASWLLGASVIAPAYEELLLPWVSSQPPYGL</sequence>
<evidence type="ECO:0000256" key="1">
    <source>
        <dbReference type="SAM" id="Phobius"/>
    </source>
</evidence>
<keyword evidence="1" id="KW-0472">Membrane</keyword>
<dbReference type="EMBL" id="LHPG02000002">
    <property type="protein sequence ID" value="PRW60810.1"/>
    <property type="molecule type" value="Genomic_DNA"/>
</dbReference>
<keyword evidence="1" id="KW-1133">Transmembrane helix</keyword>
<name>A0A2P6U3B6_CHLSO</name>
<dbReference type="AlphaFoldDB" id="A0A2P6U3B6"/>